<protein>
    <recommendedName>
        <fullName evidence="9">ATP synthase epsilon chain</fullName>
    </recommendedName>
    <alternativeName>
        <fullName evidence="9">ATP synthase F1 sector epsilon subunit</fullName>
    </alternativeName>
    <alternativeName>
        <fullName evidence="9">F-ATPase epsilon subunit</fullName>
    </alternativeName>
</protein>
<comment type="function">
    <text evidence="9">Produces ATP from ADP in the presence of a proton gradient across the membrane.</text>
</comment>
<sequence length="133" mass="15053">MKEIILNIITPEKKFFSGTITKLITEDKEGSLGILPGHMSMVKSLLPHICTFKTKEEKEMKAFISSGILKVDKGSIDILCDSAEWPEDIDVNRAKKAQERAEERIKTMPEGTDIKRAELALKRALIRTKIRNI</sequence>
<dbReference type="HAMAP" id="MF_00530">
    <property type="entry name" value="ATP_synth_epsil_bac"/>
    <property type="match status" value="1"/>
</dbReference>
<gene>
    <name evidence="9 13" type="primary">atpC</name>
    <name evidence="13" type="ORF">NCTC503_02257</name>
</gene>
<keyword evidence="7 9" id="KW-0139">CF(1)</keyword>
<dbReference type="InterPro" id="IPR020546">
    <property type="entry name" value="ATP_synth_F1_dsu/esu_N"/>
</dbReference>
<dbReference type="GO" id="GO:0005524">
    <property type="term" value="F:ATP binding"/>
    <property type="evidence" value="ECO:0007669"/>
    <property type="project" value="UniProtKB-UniRule"/>
</dbReference>
<keyword evidence="13" id="KW-0378">Hydrolase</keyword>
<dbReference type="Proteomes" id="UP000308489">
    <property type="component" value="Chromosome 1"/>
</dbReference>
<keyword evidence="9" id="KW-0375">Hydrogen ion transport</keyword>
<dbReference type="SUPFAM" id="SSF51344">
    <property type="entry name" value="Epsilon subunit of F1F0-ATP synthase N-terminal domain"/>
    <property type="match status" value="1"/>
</dbReference>
<dbReference type="Pfam" id="PF00401">
    <property type="entry name" value="ATP-synt_DE"/>
    <property type="match status" value="1"/>
</dbReference>
<dbReference type="Gene3D" id="2.60.15.10">
    <property type="entry name" value="F0F1 ATP synthase delta/epsilon subunit, N-terminal"/>
    <property type="match status" value="1"/>
</dbReference>
<dbReference type="PANTHER" id="PTHR13822:SF10">
    <property type="entry name" value="ATP SYNTHASE EPSILON CHAIN, CHLOROPLASTIC"/>
    <property type="match status" value="1"/>
</dbReference>
<keyword evidence="4 9" id="KW-1003">Cell membrane</keyword>
<keyword evidence="14" id="KW-1185">Reference proteome</keyword>
<dbReference type="GO" id="GO:0005886">
    <property type="term" value="C:plasma membrane"/>
    <property type="evidence" value="ECO:0007669"/>
    <property type="project" value="UniProtKB-SubCell"/>
</dbReference>
<evidence type="ECO:0000256" key="8">
    <source>
        <dbReference type="ARBA" id="ARBA00023310"/>
    </source>
</evidence>
<keyword evidence="3 9" id="KW-0813">Transport</keyword>
<comment type="subunit">
    <text evidence="9 10">F-type ATPases have 2 components, CF(1) - the catalytic core - and CF(0) - the membrane proton channel. CF(1) has five subunits: alpha(3), beta(3), gamma(1), delta(1), epsilon(1). CF(0) has three main subunits: a, b and c.</text>
</comment>
<dbReference type="PANTHER" id="PTHR13822">
    <property type="entry name" value="ATP SYNTHASE DELTA/EPSILON CHAIN"/>
    <property type="match status" value="1"/>
</dbReference>
<evidence type="ECO:0000313" key="14">
    <source>
        <dbReference type="Proteomes" id="UP000308489"/>
    </source>
</evidence>
<evidence type="ECO:0000256" key="2">
    <source>
        <dbReference type="ARBA" id="ARBA00005712"/>
    </source>
</evidence>
<accession>A0A4U9RQZ5</accession>
<dbReference type="InterPro" id="IPR001469">
    <property type="entry name" value="ATP_synth_F1_dsu/esu"/>
</dbReference>
<keyword evidence="8 9" id="KW-0066">ATP synthesis</keyword>
<dbReference type="Gene3D" id="1.20.5.440">
    <property type="entry name" value="ATP synthase delta/epsilon subunit, C-terminal domain"/>
    <property type="match status" value="1"/>
</dbReference>
<dbReference type="GO" id="GO:0046933">
    <property type="term" value="F:proton-transporting ATP synthase activity, rotational mechanism"/>
    <property type="evidence" value="ECO:0007669"/>
    <property type="project" value="UniProtKB-UniRule"/>
</dbReference>
<dbReference type="GO" id="GO:0016787">
    <property type="term" value="F:hydrolase activity"/>
    <property type="evidence" value="ECO:0007669"/>
    <property type="project" value="UniProtKB-KW"/>
</dbReference>
<evidence type="ECO:0000259" key="11">
    <source>
        <dbReference type="Pfam" id="PF00401"/>
    </source>
</evidence>
<dbReference type="SUPFAM" id="SSF46604">
    <property type="entry name" value="Epsilon subunit of F1F0-ATP synthase C-terminal domain"/>
    <property type="match status" value="1"/>
</dbReference>
<comment type="subcellular location">
    <subcellularLocation>
        <location evidence="1 9">Cell membrane</location>
        <topology evidence="1 9">Peripheral membrane protein</topology>
    </subcellularLocation>
</comment>
<evidence type="ECO:0000256" key="10">
    <source>
        <dbReference type="RuleBase" id="RU003656"/>
    </source>
</evidence>
<evidence type="ECO:0000256" key="7">
    <source>
        <dbReference type="ARBA" id="ARBA00023196"/>
    </source>
</evidence>
<proteinExistence type="inferred from homology"/>
<reference evidence="13 14" key="1">
    <citation type="submission" date="2019-05" db="EMBL/GenBank/DDBJ databases">
        <authorList>
            <consortium name="Pathogen Informatics"/>
        </authorList>
    </citation>
    <scope>NUCLEOTIDE SEQUENCE [LARGE SCALE GENOMIC DNA]</scope>
    <source>
        <strain evidence="13 14">NCTC503</strain>
    </source>
</reference>
<evidence type="ECO:0000256" key="4">
    <source>
        <dbReference type="ARBA" id="ARBA00022475"/>
    </source>
</evidence>
<comment type="similarity">
    <text evidence="2 9 10">Belongs to the ATPase epsilon chain family.</text>
</comment>
<dbReference type="NCBIfam" id="TIGR01216">
    <property type="entry name" value="ATP_synt_epsi"/>
    <property type="match status" value="1"/>
</dbReference>
<evidence type="ECO:0000259" key="12">
    <source>
        <dbReference type="Pfam" id="PF02823"/>
    </source>
</evidence>
<dbReference type="OrthoDB" id="9804110at2"/>
<evidence type="ECO:0000256" key="1">
    <source>
        <dbReference type="ARBA" id="ARBA00004202"/>
    </source>
</evidence>
<dbReference type="InterPro" id="IPR036771">
    <property type="entry name" value="ATPsynth_dsu/esu_N"/>
</dbReference>
<evidence type="ECO:0000256" key="6">
    <source>
        <dbReference type="ARBA" id="ARBA00023136"/>
    </source>
</evidence>
<keyword evidence="5 9" id="KW-0406">Ion transport</keyword>
<dbReference type="AlphaFoldDB" id="A0A4U9RQZ5"/>
<dbReference type="EMBL" id="LR590481">
    <property type="protein sequence ID" value="VTQ94108.1"/>
    <property type="molecule type" value="Genomic_DNA"/>
</dbReference>
<dbReference type="KEGG" id="hhw:NCTC503_02257"/>
<feature type="domain" description="ATP synthase epsilon subunit C-terminal" evidence="11">
    <location>
        <begin position="87"/>
        <end position="127"/>
    </location>
</feature>
<dbReference type="InterPro" id="IPR020547">
    <property type="entry name" value="ATP_synth_F1_esu_C"/>
</dbReference>
<dbReference type="Pfam" id="PF02823">
    <property type="entry name" value="ATP-synt_DE_N"/>
    <property type="match status" value="1"/>
</dbReference>
<dbReference type="GO" id="GO:0045259">
    <property type="term" value="C:proton-transporting ATP synthase complex"/>
    <property type="evidence" value="ECO:0007669"/>
    <property type="project" value="UniProtKB-KW"/>
</dbReference>
<dbReference type="InterPro" id="IPR036794">
    <property type="entry name" value="ATP_F1_dsu/esu_C_sf"/>
</dbReference>
<evidence type="ECO:0000313" key="13">
    <source>
        <dbReference type="EMBL" id="VTQ94108.1"/>
    </source>
</evidence>
<evidence type="ECO:0000256" key="5">
    <source>
        <dbReference type="ARBA" id="ARBA00023065"/>
    </source>
</evidence>
<evidence type="ECO:0000256" key="3">
    <source>
        <dbReference type="ARBA" id="ARBA00022448"/>
    </source>
</evidence>
<name>A0A4U9RQZ5_HATHI</name>
<dbReference type="CDD" id="cd12152">
    <property type="entry name" value="F1-ATPase_delta"/>
    <property type="match status" value="1"/>
</dbReference>
<feature type="domain" description="ATP synthase F1 complex delta/epsilon subunit N-terminal" evidence="12">
    <location>
        <begin position="6"/>
        <end position="83"/>
    </location>
</feature>
<organism evidence="13 14">
    <name type="scientific">Hathewaya histolytica</name>
    <name type="common">Clostridium histolyticum</name>
    <dbReference type="NCBI Taxonomy" id="1498"/>
    <lineage>
        <taxon>Bacteria</taxon>
        <taxon>Bacillati</taxon>
        <taxon>Bacillota</taxon>
        <taxon>Clostridia</taxon>
        <taxon>Eubacteriales</taxon>
        <taxon>Clostridiaceae</taxon>
        <taxon>Hathewaya</taxon>
    </lineage>
</organism>
<dbReference type="RefSeq" id="WP_138210801.1">
    <property type="nucleotide sequence ID" value="NZ_CBCRUQ010000002.1"/>
</dbReference>
<keyword evidence="6 9" id="KW-0472">Membrane</keyword>
<evidence type="ECO:0000256" key="9">
    <source>
        <dbReference type="HAMAP-Rule" id="MF_00530"/>
    </source>
</evidence>